<evidence type="ECO:0000256" key="3">
    <source>
        <dbReference type="SAM" id="Phobius"/>
    </source>
</evidence>
<evidence type="ECO:0000256" key="2">
    <source>
        <dbReference type="SAM" id="MobiDB-lite"/>
    </source>
</evidence>
<keyword evidence="3" id="KW-0472">Membrane</keyword>
<dbReference type="Gene3D" id="3.30.700.10">
    <property type="entry name" value="Glycoprotein, Type 4 Pilin"/>
    <property type="match status" value="1"/>
</dbReference>
<keyword evidence="3" id="KW-1133">Transmembrane helix</keyword>
<feature type="transmembrane region" description="Helical" evidence="3">
    <location>
        <begin position="31"/>
        <end position="56"/>
    </location>
</feature>
<protein>
    <submittedName>
        <fullName evidence="4">Type IV pilin protein</fullName>
    </submittedName>
</protein>
<sequence length="179" mass="18807">MSTPPHFPPGPPPAPSHAPRQPPPKKMSGCAIAAIVGVVVGFFGIVVIGILAAIALPAYQQYVVRSQIASLQPKLEPLRQAIDEYRAANDACPATNLDVGVSPSLTYYLDTNATRAAEVRVFTSPEGRCGVLVSFRNVTSLPTSAVLTLESDGGRWRCGGTVPDTFLPPQCRAGTSPTP</sequence>
<keyword evidence="3" id="KW-0812">Transmembrane</keyword>
<evidence type="ECO:0000256" key="1">
    <source>
        <dbReference type="ARBA" id="ARBA00005233"/>
    </source>
</evidence>
<dbReference type="SUPFAM" id="SSF54523">
    <property type="entry name" value="Pili subunits"/>
    <property type="match status" value="1"/>
</dbReference>
<dbReference type="Proteomes" id="UP001597110">
    <property type="component" value="Unassembled WGS sequence"/>
</dbReference>
<dbReference type="RefSeq" id="WP_386822171.1">
    <property type="nucleotide sequence ID" value="NZ_JBHTIF010000001.1"/>
</dbReference>
<dbReference type="InterPro" id="IPR045584">
    <property type="entry name" value="Pilin-like"/>
</dbReference>
<feature type="region of interest" description="Disordered" evidence="2">
    <location>
        <begin position="1"/>
        <end position="24"/>
    </location>
</feature>
<gene>
    <name evidence="4" type="ORF">ACFQ0E_02775</name>
</gene>
<evidence type="ECO:0000313" key="4">
    <source>
        <dbReference type="EMBL" id="MFD0724516.1"/>
    </source>
</evidence>
<evidence type="ECO:0000313" key="5">
    <source>
        <dbReference type="Proteomes" id="UP001597110"/>
    </source>
</evidence>
<keyword evidence="5" id="KW-1185">Reference proteome</keyword>
<reference evidence="5" key="1">
    <citation type="journal article" date="2019" name="Int. J. Syst. Evol. Microbiol.">
        <title>The Global Catalogue of Microorganisms (GCM) 10K type strain sequencing project: providing services to taxonomists for standard genome sequencing and annotation.</title>
        <authorList>
            <consortium name="The Broad Institute Genomics Platform"/>
            <consortium name="The Broad Institute Genome Sequencing Center for Infectious Disease"/>
            <person name="Wu L."/>
            <person name="Ma J."/>
        </authorList>
    </citation>
    <scope>NUCLEOTIDE SEQUENCE [LARGE SCALE GENOMIC DNA]</scope>
    <source>
        <strain evidence="5">CCUG 55585</strain>
    </source>
</reference>
<organism evidence="4 5">
    <name type="scientific">Lysobacter brunescens</name>
    <dbReference type="NCBI Taxonomy" id="262323"/>
    <lineage>
        <taxon>Bacteria</taxon>
        <taxon>Pseudomonadati</taxon>
        <taxon>Pseudomonadota</taxon>
        <taxon>Gammaproteobacteria</taxon>
        <taxon>Lysobacterales</taxon>
        <taxon>Lysobacteraceae</taxon>
        <taxon>Lysobacter</taxon>
    </lineage>
</organism>
<dbReference type="InterPro" id="IPR001082">
    <property type="entry name" value="Pilin"/>
</dbReference>
<accession>A0ABW2Y9C1</accession>
<proteinExistence type="inferred from homology"/>
<comment type="similarity">
    <text evidence="1">Belongs to the N-Me-Phe pilin family.</text>
</comment>
<comment type="caution">
    <text evidence="4">The sequence shown here is derived from an EMBL/GenBank/DDBJ whole genome shotgun (WGS) entry which is preliminary data.</text>
</comment>
<dbReference type="EMBL" id="JBHTIF010000001">
    <property type="protein sequence ID" value="MFD0724516.1"/>
    <property type="molecule type" value="Genomic_DNA"/>
</dbReference>
<dbReference type="Pfam" id="PF00114">
    <property type="entry name" value="Pilin"/>
    <property type="match status" value="1"/>
</dbReference>
<name>A0ABW2Y9C1_9GAMM</name>